<dbReference type="AlphaFoldDB" id="A0A8I2YIX6"/>
<dbReference type="GO" id="GO:0005524">
    <property type="term" value="F:ATP binding"/>
    <property type="evidence" value="ECO:0007669"/>
    <property type="project" value="UniProtKB-KW"/>
</dbReference>
<reference evidence="8" key="1">
    <citation type="submission" date="2021-03" db="EMBL/GenBank/DDBJ databases">
        <title>Evolutionary innovations through gain and loss of genes in the ectomycorrhizal Boletales.</title>
        <authorList>
            <person name="Wu G."/>
            <person name="Miyauchi S."/>
            <person name="Morin E."/>
            <person name="Yang Z.-L."/>
            <person name="Xu J."/>
            <person name="Martin F.M."/>
        </authorList>
    </citation>
    <scope>NUCLEOTIDE SEQUENCE</scope>
    <source>
        <strain evidence="8">BR01</strain>
    </source>
</reference>
<name>A0A8I2YIX6_9AGAM</name>
<dbReference type="PANTHER" id="PTHR45992:SF2">
    <property type="entry name" value="EUKARYOTIC ELONGATION FACTOR 2 KINASE"/>
    <property type="match status" value="1"/>
</dbReference>
<feature type="compositionally biased region" description="Polar residues" evidence="6">
    <location>
        <begin position="217"/>
        <end position="235"/>
    </location>
</feature>
<keyword evidence="5" id="KW-0067">ATP-binding</keyword>
<dbReference type="GO" id="GO:0004674">
    <property type="term" value="F:protein serine/threonine kinase activity"/>
    <property type="evidence" value="ECO:0007669"/>
    <property type="project" value="UniProtKB-KW"/>
</dbReference>
<feature type="domain" description="Alpha-type protein kinase" evidence="7">
    <location>
        <begin position="235"/>
        <end position="515"/>
    </location>
</feature>
<feature type="region of interest" description="Disordered" evidence="6">
    <location>
        <begin position="198"/>
        <end position="240"/>
    </location>
</feature>
<dbReference type="InterPro" id="IPR011009">
    <property type="entry name" value="Kinase-like_dom_sf"/>
</dbReference>
<dbReference type="GO" id="GO:1903013">
    <property type="term" value="P:response to differentiation-inducing factor 1"/>
    <property type="evidence" value="ECO:0007669"/>
    <property type="project" value="TreeGrafter"/>
</dbReference>
<protein>
    <submittedName>
        <fullName evidence="8">Kinase-like domain-containing protein</fullName>
    </submittedName>
</protein>
<evidence type="ECO:0000256" key="6">
    <source>
        <dbReference type="SAM" id="MobiDB-lite"/>
    </source>
</evidence>
<feature type="compositionally biased region" description="Low complexity" evidence="6">
    <location>
        <begin position="198"/>
        <end position="207"/>
    </location>
</feature>
<evidence type="ECO:0000259" key="7">
    <source>
        <dbReference type="PROSITE" id="PS51158"/>
    </source>
</evidence>
<keyword evidence="1" id="KW-0723">Serine/threonine-protein kinase</keyword>
<evidence type="ECO:0000313" key="8">
    <source>
        <dbReference type="EMBL" id="KAG6372148.1"/>
    </source>
</evidence>
<dbReference type="InterPro" id="IPR004166">
    <property type="entry name" value="a-kinase_dom"/>
</dbReference>
<evidence type="ECO:0000256" key="3">
    <source>
        <dbReference type="ARBA" id="ARBA00022741"/>
    </source>
</evidence>
<dbReference type="PANTHER" id="PTHR45992">
    <property type="entry name" value="EUKARYOTIC ELONGATION FACTOR 2 KINASE-RELATED"/>
    <property type="match status" value="1"/>
</dbReference>
<dbReference type="OrthoDB" id="301415at2759"/>
<keyword evidence="3" id="KW-0547">Nucleotide-binding</keyword>
<accession>A0A8I2YIX6</accession>
<comment type="caution">
    <text evidence="8">The sequence shown here is derived from an EMBL/GenBank/DDBJ whole genome shotgun (WGS) entry which is preliminary data.</text>
</comment>
<dbReference type="CDD" id="cd04515">
    <property type="entry name" value="Alpha_kinase"/>
    <property type="match status" value="1"/>
</dbReference>
<dbReference type="PROSITE" id="PS51158">
    <property type="entry name" value="ALPHA_KINASE"/>
    <property type="match status" value="1"/>
</dbReference>
<dbReference type="EMBL" id="JAGFBS010000029">
    <property type="protein sequence ID" value="KAG6372148.1"/>
    <property type="molecule type" value="Genomic_DNA"/>
</dbReference>
<gene>
    <name evidence="8" type="ORF">JVT61DRAFT_7938</name>
</gene>
<sequence length="548" mass="62000">MEVYSSRASQHRLNSRPKNFGLQKAAQVNEATAALKRQARVENLNIFVSIYLCPPDKSKAAKKYHIPNIPVMVEMRDNAEKILSQVLMKASSVYEESCKGNNMLMPSFDRDNAIFAVAHSTNDCFHLEQSYTTSVTVGQLYARIKTMGVLSDKDKKRNALSLRLLLNEPMELEPEGDELDEDFTTKLSIKSARKSLARSSTKVSTSSRRAKRPLLIESTTRLQSQDNGTTATGNSPKRYKSAYRPRVSSVRVEYEAFEFRRRECIIDGDGNVNIIQHKQTETILVAKNWQRFIRDETHKGGYIASGLSKFAFKGLYNSTECAVFQCKPFSSWEGSNEEDLLHELHLIHLASYFLQSFYDRAKVWNVKLPRITWNVERTFIGTVEEAIPPKPMDGSEDNRTLLFKTFLAAPLLSCDGLYQERKFCGNTDIPQNEDRLGLAIDAYIHHALVDSGKTVLLSDLQGIVAPDSSVTLFDPQAHTLERTSGHWDNGKTQIETYLEEHQCNAICRGLKLHSEVTQKMVERLGDETEGNPQPRVPSHPLRLGFESN</sequence>
<keyword evidence="2" id="KW-0808">Transferase</keyword>
<keyword evidence="4 8" id="KW-0418">Kinase</keyword>
<evidence type="ECO:0000313" key="9">
    <source>
        <dbReference type="Proteomes" id="UP000683000"/>
    </source>
</evidence>
<organism evidence="8 9">
    <name type="scientific">Boletus reticuloceps</name>
    <dbReference type="NCBI Taxonomy" id="495285"/>
    <lineage>
        <taxon>Eukaryota</taxon>
        <taxon>Fungi</taxon>
        <taxon>Dikarya</taxon>
        <taxon>Basidiomycota</taxon>
        <taxon>Agaricomycotina</taxon>
        <taxon>Agaricomycetes</taxon>
        <taxon>Agaricomycetidae</taxon>
        <taxon>Boletales</taxon>
        <taxon>Boletineae</taxon>
        <taxon>Boletaceae</taxon>
        <taxon>Boletoideae</taxon>
        <taxon>Boletus</taxon>
    </lineage>
</organism>
<dbReference type="Gene3D" id="3.20.200.10">
    <property type="entry name" value="MHCK/EF2 kinase"/>
    <property type="match status" value="1"/>
</dbReference>
<feature type="region of interest" description="Disordered" evidence="6">
    <location>
        <begin position="524"/>
        <end position="548"/>
    </location>
</feature>
<dbReference type="GO" id="GO:0031037">
    <property type="term" value="P:myosin II filament disassembly"/>
    <property type="evidence" value="ECO:0007669"/>
    <property type="project" value="TreeGrafter"/>
</dbReference>
<evidence type="ECO:0000256" key="1">
    <source>
        <dbReference type="ARBA" id="ARBA00022527"/>
    </source>
</evidence>
<evidence type="ECO:0000256" key="5">
    <source>
        <dbReference type="ARBA" id="ARBA00022840"/>
    </source>
</evidence>
<dbReference type="Proteomes" id="UP000683000">
    <property type="component" value="Unassembled WGS sequence"/>
</dbReference>
<proteinExistence type="predicted"/>
<dbReference type="Pfam" id="PF02816">
    <property type="entry name" value="Alpha_kinase"/>
    <property type="match status" value="1"/>
</dbReference>
<dbReference type="SUPFAM" id="SSF56112">
    <property type="entry name" value="Protein kinase-like (PK-like)"/>
    <property type="match status" value="1"/>
</dbReference>
<dbReference type="InterPro" id="IPR051852">
    <property type="entry name" value="Alpha-type_PK"/>
</dbReference>
<evidence type="ECO:0000256" key="2">
    <source>
        <dbReference type="ARBA" id="ARBA00022679"/>
    </source>
</evidence>
<evidence type="ECO:0000256" key="4">
    <source>
        <dbReference type="ARBA" id="ARBA00022777"/>
    </source>
</evidence>
<keyword evidence="9" id="KW-1185">Reference proteome</keyword>